<evidence type="ECO:0000313" key="2">
    <source>
        <dbReference type="Proteomes" id="UP000054350"/>
    </source>
</evidence>
<dbReference type="OrthoDB" id="10561335at2759"/>
<name>A0A0L0T541_ALLM3</name>
<sequence length="62" mass="7287">MHVPSTAEAMVGEVDAPDEFRADLTVDQKRAFEWLFNFERDRAARTRWIRQPPHTSTEEDLL</sequence>
<gene>
    <name evidence="1" type="ORF">AMAG_20053</name>
</gene>
<accession>A0A0L0T541</accession>
<protein>
    <submittedName>
        <fullName evidence="1">Uncharacterized protein</fullName>
    </submittedName>
</protein>
<proteinExistence type="predicted"/>
<organism evidence="1 2">
    <name type="scientific">Allomyces macrogynus (strain ATCC 38327)</name>
    <name type="common">Allomyces javanicus var. macrogynus</name>
    <dbReference type="NCBI Taxonomy" id="578462"/>
    <lineage>
        <taxon>Eukaryota</taxon>
        <taxon>Fungi</taxon>
        <taxon>Fungi incertae sedis</taxon>
        <taxon>Blastocladiomycota</taxon>
        <taxon>Blastocladiomycetes</taxon>
        <taxon>Blastocladiales</taxon>
        <taxon>Blastocladiaceae</taxon>
        <taxon>Allomyces</taxon>
    </lineage>
</organism>
<keyword evidence="2" id="KW-1185">Reference proteome</keyword>
<evidence type="ECO:0000313" key="1">
    <source>
        <dbReference type="EMBL" id="KNE69826.1"/>
    </source>
</evidence>
<reference evidence="2" key="2">
    <citation type="submission" date="2009-11" db="EMBL/GenBank/DDBJ databases">
        <title>The Genome Sequence of Allomyces macrogynus strain ATCC 38327.</title>
        <authorList>
            <consortium name="The Broad Institute Genome Sequencing Platform"/>
            <person name="Russ C."/>
            <person name="Cuomo C."/>
            <person name="Shea T."/>
            <person name="Young S.K."/>
            <person name="Zeng Q."/>
            <person name="Koehrsen M."/>
            <person name="Haas B."/>
            <person name="Borodovsky M."/>
            <person name="Guigo R."/>
            <person name="Alvarado L."/>
            <person name="Berlin A."/>
            <person name="Borenstein D."/>
            <person name="Chen Z."/>
            <person name="Engels R."/>
            <person name="Freedman E."/>
            <person name="Gellesch M."/>
            <person name="Goldberg J."/>
            <person name="Griggs A."/>
            <person name="Gujja S."/>
            <person name="Heiman D."/>
            <person name="Hepburn T."/>
            <person name="Howarth C."/>
            <person name="Jen D."/>
            <person name="Larson L."/>
            <person name="Lewis B."/>
            <person name="Mehta T."/>
            <person name="Park D."/>
            <person name="Pearson M."/>
            <person name="Roberts A."/>
            <person name="Saif S."/>
            <person name="Shenoy N."/>
            <person name="Sisk P."/>
            <person name="Stolte C."/>
            <person name="Sykes S."/>
            <person name="Walk T."/>
            <person name="White J."/>
            <person name="Yandava C."/>
            <person name="Burger G."/>
            <person name="Gray M.W."/>
            <person name="Holland P.W.H."/>
            <person name="King N."/>
            <person name="Lang F.B.F."/>
            <person name="Roger A.J."/>
            <person name="Ruiz-Trillo I."/>
            <person name="Lander E."/>
            <person name="Nusbaum C."/>
        </authorList>
    </citation>
    <scope>NUCLEOTIDE SEQUENCE [LARGE SCALE GENOMIC DNA]</scope>
    <source>
        <strain evidence="2">ATCC 38327</strain>
    </source>
</reference>
<dbReference type="EMBL" id="GG745362">
    <property type="protein sequence ID" value="KNE69826.1"/>
    <property type="molecule type" value="Genomic_DNA"/>
</dbReference>
<dbReference type="VEuPathDB" id="FungiDB:AMAG_20053"/>
<dbReference type="Proteomes" id="UP000054350">
    <property type="component" value="Unassembled WGS sequence"/>
</dbReference>
<dbReference type="AlphaFoldDB" id="A0A0L0T541"/>
<reference evidence="1 2" key="1">
    <citation type="submission" date="2009-11" db="EMBL/GenBank/DDBJ databases">
        <title>Annotation of Allomyces macrogynus ATCC 38327.</title>
        <authorList>
            <consortium name="The Broad Institute Genome Sequencing Platform"/>
            <person name="Russ C."/>
            <person name="Cuomo C."/>
            <person name="Burger G."/>
            <person name="Gray M.W."/>
            <person name="Holland P.W.H."/>
            <person name="King N."/>
            <person name="Lang F.B.F."/>
            <person name="Roger A.J."/>
            <person name="Ruiz-Trillo I."/>
            <person name="Young S.K."/>
            <person name="Zeng Q."/>
            <person name="Gargeya S."/>
            <person name="Fitzgerald M."/>
            <person name="Haas B."/>
            <person name="Abouelleil A."/>
            <person name="Alvarado L."/>
            <person name="Arachchi H.M."/>
            <person name="Berlin A."/>
            <person name="Chapman S.B."/>
            <person name="Gearin G."/>
            <person name="Goldberg J."/>
            <person name="Griggs A."/>
            <person name="Gujja S."/>
            <person name="Hansen M."/>
            <person name="Heiman D."/>
            <person name="Howarth C."/>
            <person name="Larimer J."/>
            <person name="Lui A."/>
            <person name="MacDonald P.J.P."/>
            <person name="McCowen C."/>
            <person name="Montmayeur A."/>
            <person name="Murphy C."/>
            <person name="Neiman D."/>
            <person name="Pearson M."/>
            <person name="Priest M."/>
            <person name="Roberts A."/>
            <person name="Saif S."/>
            <person name="Shea T."/>
            <person name="Sisk P."/>
            <person name="Stolte C."/>
            <person name="Sykes S."/>
            <person name="Wortman J."/>
            <person name="Nusbaum C."/>
            <person name="Birren B."/>
        </authorList>
    </citation>
    <scope>NUCLEOTIDE SEQUENCE [LARGE SCALE GENOMIC DNA]</scope>
    <source>
        <strain evidence="1 2">ATCC 38327</strain>
    </source>
</reference>